<gene>
    <name evidence="2" type="primary">recB_1</name>
    <name evidence="2" type="ORF">NCTC8284_02261</name>
</gene>
<dbReference type="InterPro" id="IPR011604">
    <property type="entry name" value="PDDEXK-like_dom_sf"/>
</dbReference>
<dbReference type="Proteomes" id="UP000278733">
    <property type="component" value="Chromosome"/>
</dbReference>
<dbReference type="KEGG" id="rpne:NCTC8284_02261"/>
<dbReference type="AlphaFoldDB" id="A0A448MPK2"/>
<protein>
    <submittedName>
        <fullName evidence="2">Exodeoxyribonuclease V subunit beta</fullName>
        <ecNumber evidence="2">3.1.11.5</ecNumber>
    </submittedName>
</protein>
<feature type="domain" description="PD-(D/E)XK endonuclease-like" evidence="1">
    <location>
        <begin position="57"/>
        <end position="162"/>
    </location>
</feature>
<proteinExistence type="predicted"/>
<evidence type="ECO:0000313" key="3">
    <source>
        <dbReference type="Proteomes" id="UP000278733"/>
    </source>
</evidence>
<evidence type="ECO:0000313" key="2">
    <source>
        <dbReference type="EMBL" id="VEH67075.1"/>
    </source>
</evidence>
<dbReference type="Pfam" id="PF12705">
    <property type="entry name" value="PDDEXK_1"/>
    <property type="match status" value="1"/>
</dbReference>
<sequence>MDVEFITSLQQWFEQIVQTPLTKAFPLKLIDLAKSDCIKEMSFYLSIREHFDVVGFNQALQAHHHLPSEMLQFEDIQGMIRGTIDLVFRYQGKYYLLDYKSNFLGENWEDYAPSTLAKAMLHHHYDWQYLLYTLALHRYLKTVDSDYDYERDFGGVFYLFLRGMNGEPQSGVFLIAQVHNSSMN</sequence>
<evidence type="ECO:0000259" key="1">
    <source>
        <dbReference type="Pfam" id="PF12705"/>
    </source>
</evidence>
<dbReference type="SUPFAM" id="SSF52980">
    <property type="entry name" value="Restriction endonuclease-like"/>
    <property type="match status" value="1"/>
</dbReference>
<accession>A0A448MPK2</accession>
<dbReference type="CDD" id="cd22352">
    <property type="entry name" value="RecB_C-like"/>
    <property type="match status" value="1"/>
</dbReference>
<dbReference type="Gene3D" id="3.90.320.10">
    <property type="match status" value="1"/>
</dbReference>
<dbReference type="InterPro" id="IPR038726">
    <property type="entry name" value="PDDEXK_AddAB-type"/>
</dbReference>
<dbReference type="InterPro" id="IPR011335">
    <property type="entry name" value="Restrct_endonuc-II-like"/>
</dbReference>
<dbReference type="EC" id="3.1.11.5" evidence="2"/>
<dbReference type="EMBL" id="LR134405">
    <property type="protein sequence ID" value="VEH67075.1"/>
    <property type="molecule type" value="Genomic_DNA"/>
</dbReference>
<dbReference type="GO" id="GO:0008854">
    <property type="term" value="F:exodeoxyribonuclease V activity"/>
    <property type="evidence" value="ECO:0007669"/>
    <property type="project" value="UniProtKB-EC"/>
</dbReference>
<keyword evidence="2" id="KW-0378">Hydrolase</keyword>
<organism evidence="2 3">
    <name type="scientific">Rodentibacter pneumotropicus</name>
    <dbReference type="NCBI Taxonomy" id="758"/>
    <lineage>
        <taxon>Bacteria</taxon>
        <taxon>Pseudomonadati</taxon>
        <taxon>Pseudomonadota</taxon>
        <taxon>Gammaproteobacteria</taxon>
        <taxon>Pasteurellales</taxon>
        <taxon>Pasteurellaceae</taxon>
        <taxon>Rodentibacter</taxon>
    </lineage>
</organism>
<reference evidence="2 3" key="1">
    <citation type="submission" date="2018-12" db="EMBL/GenBank/DDBJ databases">
        <authorList>
            <consortium name="Pathogen Informatics"/>
        </authorList>
    </citation>
    <scope>NUCLEOTIDE SEQUENCE [LARGE SCALE GENOMIC DNA]</scope>
    <source>
        <strain evidence="2 3">NCTC8284</strain>
    </source>
</reference>
<name>A0A448MPK2_9PAST</name>